<organism evidence="1 2">
    <name type="scientific">Paracoccus alcaliphilus</name>
    <dbReference type="NCBI Taxonomy" id="34002"/>
    <lineage>
        <taxon>Bacteria</taxon>
        <taxon>Pseudomonadati</taxon>
        <taxon>Pseudomonadota</taxon>
        <taxon>Alphaproteobacteria</taxon>
        <taxon>Rhodobacterales</taxon>
        <taxon>Paracoccaceae</taxon>
        <taxon>Paracoccus</taxon>
    </lineage>
</organism>
<gene>
    <name evidence="1" type="ORF">SAMN04489859_10707</name>
</gene>
<reference evidence="1 2" key="1">
    <citation type="submission" date="2016-10" db="EMBL/GenBank/DDBJ databases">
        <authorList>
            <person name="de Groot N.N."/>
        </authorList>
    </citation>
    <scope>NUCLEOTIDE SEQUENCE [LARGE SCALE GENOMIC DNA]</scope>
    <source>
        <strain evidence="1 2">DSM 8512</strain>
    </source>
</reference>
<sequence length="117" mass="13663">MRLPANFQASLQDARERQFDRDIAARLAARYPAFAACDEQVRLDWVTDRRRWLARIGVTAQQHVLDHLEVMVVHGNRVIDDPAYRAIMTRPFRSQEEKAVRLRRHFLTLETAEVAHG</sequence>
<dbReference type="STRING" id="34002.SAMN04489859_10707"/>
<proteinExistence type="predicted"/>
<accession>A0A1H8NTY5</accession>
<protein>
    <submittedName>
        <fullName evidence="1">Uncharacterized protein</fullName>
    </submittedName>
</protein>
<name>A0A1H8NTY5_9RHOB</name>
<dbReference type="EMBL" id="FODE01000070">
    <property type="protein sequence ID" value="SEO33047.1"/>
    <property type="molecule type" value="Genomic_DNA"/>
</dbReference>
<dbReference type="OrthoDB" id="9932855at2"/>
<evidence type="ECO:0000313" key="1">
    <source>
        <dbReference type="EMBL" id="SEO33047.1"/>
    </source>
</evidence>
<dbReference type="Proteomes" id="UP000199054">
    <property type="component" value="Unassembled WGS sequence"/>
</dbReference>
<dbReference type="RefSeq" id="WP_090617718.1">
    <property type="nucleotide sequence ID" value="NZ_CP067124.1"/>
</dbReference>
<dbReference type="AlphaFoldDB" id="A0A1H8NTY5"/>
<evidence type="ECO:0000313" key="2">
    <source>
        <dbReference type="Proteomes" id="UP000199054"/>
    </source>
</evidence>
<keyword evidence="2" id="KW-1185">Reference proteome</keyword>